<sequence>MPPRQTLKVTIYAGAGDATRDFSHASIQRSSLCGLLAASALSQNGFSVTLVGPQDIQKGEGITISLTSSLRRLLTRLHLLADHDGDATTLDLHDLRARVLTKVNEEAQLFRYIATDSPASFETSSSASSPTLLLTDGTSVKNDVLLCCDPSPSLLSCCVSLPSSPSQVDARSPVLLFYDVPWSVTHRAIFGPAAYSVGNEERQSPSSFSALDLSQWLLDALSLSFVLTQAAIPHAVGVALQVYSDVRREHLRSLAELTETGERLDEETLEGFLDKDWLAELEDSWSRRYLSNI</sequence>
<name>A0A316U685_9BASI</name>
<proteinExistence type="predicted"/>
<dbReference type="GeneID" id="37014279"/>
<gene>
    <name evidence="1" type="ORF">BCV69DRAFT_282978</name>
</gene>
<keyword evidence="2" id="KW-1185">Reference proteome</keyword>
<dbReference type="Gene3D" id="3.50.50.60">
    <property type="entry name" value="FAD/NAD(P)-binding domain"/>
    <property type="match status" value="1"/>
</dbReference>
<dbReference type="AlphaFoldDB" id="A0A316U685"/>
<evidence type="ECO:0000313" key="1">
    <source>
        <dbReference type="EMBL" id="PWN20756.1"/>
    </source>
</evidence>
<dbReference type="InterPro" id="IPR036188">
    <property type="entry name" value="FAD/NAD-bd_sf"/>
</dbReference>
<protein>
    <submittedName>
        <fullName evidence="1">Uncharacterized protein</fullName>
    </submittedName>
</protein>
<reference evidence="1 2" key="1">
    <citation type="journal article" date="2018" name="Mol. Biol. Evol.">
        <title>Broad Genomic Sampling Reveals a Smut Pathogenic Ancestry of the Fungal Clade Ustilaginomycotina.</title>
        <authorList>
            <person name="Kijpornyongpan T."/>
            <person name="Mondo S.J."/>
            <person name="Barry K."/>
            <person name="Sandor L."/>
            <person name="Lee J."/>
            <person name="Lipzen A."/>
            <person name="Pangilinan J."/>
            <person name="LaButti K."/>
            <person name="Hainaut M."/>
            <person name="Henrissat B."/>
            <person name="Grigoriev I.V."/>
            <person name="Spatafora J.W."/>
            <person name="Aime M.C."/>
        </authorList>
    </citation>
    <scope>NUCLEOTIDE SEQUENCE [LARGE SCALE GENOMIC DNA]</scope>
    <source>
        <strain evidence="1 2">MCA 4718</strain>
    </source>
</reference>
<evidence type="ECO:0000313" key="2">
    <source>
        <dbReference type="Proteomes" id="UP000245942"/>
    </source>
</evidence>
<dbReference type="EMBL" id="KZ819327">
    <property type="protein sequence ID" value="PWN20756.1"/>
    <property type="molecule type" value="Genomic_DNA"/>
</dbReference>
<dbReference type="Proteomes" id="UP000245942">
    <property type="component" value="Unassembled WGS sequence"/>
</dbReference>
<organism evidence="1 2">
    <name type="scientific">Pseudomicrostroma glucosiphilum</name>
    <dbReference type="NCBI Taxonomy" id="1684307"/>
    <lineage>
        <taxon>Eukaryota</taxon>
        <taxon>Fungi</taxon>
        <taxon>Dikarya</taxon>
        <taxon>Basidiomycota</taxon>
        <taxon>Ustilaginomycotina</taxon>
        <taxon>Exobasidiomycetes</taxon>
        <taxon>Microstromatales</taxon>
        <taxon>Microstromatales incertae sedis</taxon>
        <taxon>Pseudomicrostroma</taxon>
    </lineage>
</organism>
<dbReference type="SUPFAM" id="SSF51905">
    <property type="entry name" value="FAD/NAD(P)-binding domain"/>
    <property type="match status" value="1"/>
</dbReference>
<accession>A0A316U685</accession>
<dbReference type="RefSeq" id="XP_025347916.1">
    <property type="nucleotide sequence ID" value="XM_025492545.1"/>
</dbReference>